<keyword evidence="1" id="KW-0472">Membrane</keyword>
<evidence type="ECO:0000313" key="2">
    <source>
        <dbReference type="EMBL" id="PRY23974.1"/>
    </source>
</evidence>
<feature type="transmembrane region" description="Helical" evidence="1">
    <location>
        <begin position="306"/>
        <end position="322"/>
    </location>
</feature>
<evidence type="ECO:0000313" key="3">
    <source>
        <dbReference type="Proteomes" id="UP000239209"/>
    </source>
</evidence>
<dbReference type="AlphaFoldDB" id="A0A2T0RS14"/>
<gene>
    <name evidence="2" type="ORF">CLV70_114107</name>
</gene>
<feature type="transmembrane region" description="Helical" evidence="1">
    <location>
        <begin position="63"/>
        <end position="86"/>
    </location>
</feature>
<dbReference type="Proteomes" id="UP000239209">
    <property type="component" value="Unassembled WGS sequence"/>
</dbReference>
<dbReference type="RefSeq" id="WP_106129375.1">
    <property type="nucleotide sequence ID" value="NZ_PVZG01000014.1"/>
</dbReference>
<dbReference type="EMBL" id="PVZG01000014">
    <property type="protein sequence ID" value="PRY23974.1"/>
    <property type="molecule type" value="Genomic_DNA"/>
</dbReference>
<keyword evidence="1" id="KW-1133">Transmembrane helix</keyword>
<reference evidence="2 3" key="1">
    <citation type="submission" date="2018-03" db="EMBL/GenBank/DDBJ databases">
        <title>Genomic Encyclopedia of Archaeal and Bacterial Type Strains, Phase II (KMG-II): from individual species to whole genera.</title>
        <authorList>
            <person name="Goeker M."/>
        </authorList>
    </citation>
    <scope>NUCLEOTIDE SEQUENCE [LARGE SCALE GENOMIC DNA]</scope>
    <source>
        <strain evidence="2 3">DSM 45348</strain>
    </source>
</reference>
<sequence length="342" mass="35830">MSAHGGHRTLLAAYPARLRRKHGGELVATLMEATGGRPTRSERGWLVLDGLRERFRPPARRPLAVVAAVLAMLVGGALGAALGSWAGTAGYPALPDAAALSQRILPGLEQSGSSDRYLFASAPVAAGTGIEQAAQRIHQKLAADGWRTGPVTAGDASPGLTDVHFAAENAETRLDVYVYRYADGTEGIQLAGWPQRPASYLPLTIAGTLLGLAAGWLAGVALAHRIRAARRPRRSTVLATVGLVAVLPSAAGFVASLVRYLTVADPVGTGELVHSRGFAFAPTVDLMRALDLGEGWFLSPSDLEQLPIWGFALIAVAAIIARPRRGDLAGEPGNRENSRVVA</sequence>
<protein>
    <submittedName>
        <fullName evidence="2">Uncharacterized protein</fullName>
    </submittedName>
</protein>
<organism evidence="2 3">
    <name type="scientific">Pseudosporangium ferrugineum</name>
    <dbReference type="NCBI Taxonomy" id="439699"/>
    <lineage>
        <taxon>Bacteria</taxon>
        <taxon>Bacillati</taxon>
        <taxon>Actinomycetota</taxon>
        <taxon>Actinomycetes</taxon>
        <taxon>Micromonosporales</taxon>
        <taxon>Micromonosporaceae</taxon>
        <taxon>Pseudosporangium</taxon>
    </lineage>
</organism>
<name>A0A2T0RS14_9ACTN</name>
<evidence type="ECO:0000256" key="1">
    <source>
        <dbReference type="SAM" id="Phobius"/>
    </source>
</evidence>
<comment type="caution">
    <text evidence="2">The sequence shown here is derived from an EMBL/GenBank/DDBJ whole genome shotgun (WGS) entry which is preliminary data.</text>
</comment>
<keyword evidence="1" id="KW-0812">Transmembrane</keyword>
<dbReference type="OrthoDB" id="3292270at2"/>
<proteinExistence type="predicted"/>
<keyword evidence="3" id="KW-1185">Reference proteome</keyword>
<feature type="transmembrane region" description="Helical" evidence="1">
    <location>
        <begin position="235"/>
        <end position="258"/>
    </location>
</feature>
<accession>A0A2T0RS14</accession>
<feature type="transmembrane region" description="Helical" evidence="1">
    <location>
        <begin position="200"/>
        <end position="223"/>
    </location>
</feature>